<dbReference type="Gene3D" id="3.30.420.270">
    <property type="match status" value="1"/>
</dbReference>
<reference evidence="9 10" key="1">
    <citation type="journal article" date="2015" name="Genome Announc.">
        <title>Draft Genome Sequences of Marine Isolates of Thalassomonas viridans and Thalassomonas actiniarum.</title>
        <authorList>
            <person name="Olonade I."/>
            <person name="van Zyl L.J."/>
            <person name="Trindade M."/>
        </authorList>
    </citation>
    <scope>NUCLEOTIDE SEQUENCE [LARGE SCALE GENOMIC DNA]</scope>
    <source>
        <strain evidence="9 10">XOM25</strain>
    </source>
</reference>
<evidence type="ECO:0000256" key="6">
    <source>
        <dbReference type="ARBA" id="ARBA00023136"/>
    </source>
</evidence>
<keyword evidence="7" id="KW-0653">Protein transport</keyword>
<name>A0AAE9Z166_9GAMM</name>
<feature type="transmembrane region" description="Helical" evidence="8">
    <location>
        <begin position="20"/>
        <end position="38"/>
    </location>
</feature>
<proteinExistence type="inferred from homology"/>
<dbReference type="RefSeq" id="WP_044837395.1">
    <property type="nucleotide sequence ID" value="NZ_CP059733.1"/>
</dbReference>
<dbReference type="GO" id="GO:0022857">
    <property type="term" value="F:transmembrane transporter activity"/>
    <property type="evidence" value="ECO:0007669"/>
    <property type="project" value="InterPro"/>
</dbReference>
<evidence type="ECO:0000313" key="10">
    <source>
        <dbReference type="Proteomes" id="UP000032352"/>
    </source>
</evidence>
<keyword evidence="6 8" id="KW-0472">Membrane</keyword>
<evidence type="ECO:0000256" key="2">
    <source>
        <dbReference type="ARBA" id="ARBA00005811"/>
    </source>
</evidence>
<comment type="similarity">
    <text evidence="2 7">Belongs to the ExbD/TolR family.</text>
</comment>
<dbReference type="GO" id="GO:0015031">
    <property type="term" value="P:protein transport"/>
    <property type="evidence" value="ECO:0007669"/>
    <property type="project" value="UniProtKB-KW"/>
</dbReference>
<keyword evidence="3" id="KW-1003">Cell membrane</keyword>
<dbReference type="Proteomes" id="UP000032352">
    <property type="component" value="Chromosome"/>
</dbReference>
<keyword evidence="4 7" id="KW-0812">Transmembrane</keyword>
<organism evidence="9 10">
    <name type="scientific">Thalassomonas viridans</name>
    <dbReference type="NCBI Taxonomy" id="137584"/>
    <lineage>
        <taxon>Bacteria</taxon>
        <taxon>Pseudomonadati</taxon>
        <taxon>Pseudomonadota</taxon>
        <taxon>Gammaproteobacteria</taxon>
        <taxon>Alteromonadales</taxon>
        <taxon>Colwelliaceae</taxon>
        <taxon>Thalassomonas</taxon>
    </lineage>
</organism>
<comment type="subcellular location">
    <subcellularLocation>
        <location evidence="1">Cell membrane</location>
        <topology evidence="1">Single-pass membrane protein</topology>
    </subcellularLocation>
    <subcellularLocation>
        <location evidence="7">Cell membrane</location>
        <topology evidence="7">Single-pass type II membrane protein</topology>
    </subcellularLocation>
</comment>
<evidence type="ECO:0000313" key="9">
    <source>
        <dbReference type="EMBL" id="WDE03332.1"/>
    </source>
</evidence>
<accession>A0AAE9Z166</accession>
<gene>
    <name evidence="9" type="ORF">SG34_018240</name>
</gene>
<evidence type="ECO:0000256" key="1">
    <source>
        <dbReference type="ARBA" id="ARBA00004162"/>
    </source>
</evidence>
<evidence type="ECO:0000256" key="3">
    <source>
        <dbReference type="ARBA" id="ARBA00022475"/>
    </source>
</evidence>
<evidence type="ECO:0000256" key="8">
    <source>
        <dbReference type="SAM" id="Phobius"/>
    </source>
</evidence>
<evidence type="ECO:0000256" key="4">
    <source>
        <dbReference type="ARBA" id="ARBA00022692"/>
    </source>
</evidence>
<dbReference type="PANTHER" id="PTHR30558:SF13">
    <property type="entry name" value="BIOPOLYMER TRANSPORT PROTEIN EXBD2"/>
    <property type="match status" value="1"/>
</dbReference>
<dbReference type="EMBL" id="CP059733">
    <property type="protein sequence ID" value="WDE03332.1"/>
    <property type="molecule type" value="Genomic_DNA"/>
</dbReference>
<evidence type="ECO:0000256" key="5">
    <source>
        <dbReference type="ARBA" id="ARBA00022989"/>
    </source>
</evidence>
<sequence>MARKRVKYENDKADVDMTPMLDIVFILLIFFIVTTSFVKEEGILVNRPKANQSNNNDNPVIMIKIDETGNVSFNNQLVDIERLPARIENFLANHETSSAVVLPHFDTDYDKVVRVLDQIKLFEHLTISIAK</sequence>
<reference evidence="9 10" key="2">
    <citation type="journal article" date="2022" name="Mar. Drugs">
        <title>Bioassay-Guided Fractionation Leads to the Detection of Cholic Acid Generated by the Rare Thalassomonas sp.</title>
        <authorList>
            <person name="Pheiffer F."/>
            <person name="Schneider Y.K."/>
            <person name="Hansen E.H."/>
            <person name="Andersen J.H."/>
            <person name="Isaksson J."/>
            <person name="Busche T."/>
            <person name="R C."/>
            <person name="Kalinowski J."/>
            <person name="Zyl L.V."/>
            <person name="Trindade M."/>
        </authorList>
    </citation>
    <scope>NUCLEOTIDE SEQUENCE [LARGE SCALE GENOMIC DNA]</scope>
    <source>
        <strain evidence="9 10">XOM25</strain>
    </source>
</reference>
<dbReference type="GO" id="GO:0005886">
    <property type="term" value="C:plasma membrane"/>
    <property type="evidence" value="ECO:0007669"/>
    <property type="project" value="UniProtKB-SubCell"/>
</dbReference>
<keyword evidence="5 8" id="KW-1133">Transmembrane helix</keyword>
<dbReference type="Pfam" id="PF02472">
    <property type="entry name" value="ExbD"/>
    <property type="match status" value="1"/>
</dbReference>
<keyword evidence="7" id="KW-0813">Transport</keyword>
<protein>
    <submittedName>
        <fullName evidence="9">Biopolymer transporter ExbD</fullName>
    </submittedName>
</protein>
<keyword evidence="10" id="KW-1185">Reference proteome</keyword>
<dbReference type="KEGG" id="tvd:SG34_018240"/>
<evidence type="ECO:0000256" key="7">
    <source>
        <dbReference type="RuleBase" id="RU003879"/>
    </source>
</evidence>
<dbReference type="PANTHER" id="PTHR30558">
    <property type="entry name" value="EXBD MEMBRANE COMPONENT OF PMF-DRIVEN MACROMOLECULE IMPORT SYSTEM"/>
    <property type="match status" value="1"/>
</dbReference>
<dbReference type="InterPro" id="IPR003400">
    <property type="entry name" value="ExbD"/>
</dbReference>
<dbReference type="AlphaFoldDB" id="A0AAE9Z166"/>